<organism evidence="10 11">
    <name type="scientific">Cetraspora pellucida</name>
    <dbReference type="NCBI Taxonomy" id="1433469"/>
    <lineage>
        <taxon>Eukaryota</taxon>
        <taxon>Fungi</taxon>
        <taxon>Fungi incertae sedis</taxon>
        <taxon>Mucoromycota</taxon>
        <taxon>Glomeromycotina</taxon>
        <taxon>Glomeromycetes</taxon>
        <taxon>Diversisporales</taxon>
        <taxon>Gigasporaceae</taxon>
        <taxon>Cetraspora</taxon>
    </lineage>
</organism>
<keyword evidence="11" id="KW-1185">Reference proteome</keyword>
<dbReference type="GO" id="GO:0005783">
    <property type="term" value="C:endoplasmic reticulum"/>
    <property type="evidence" value="ECO:0007669"/>
    <property type="project" value="UniProtKB-SubCell"/>
</dbReference>
<keyword evidence="9" id="KW-0812">Transmembrane</keyword>
<dbReference type="InterPro" id="IPR045130">
    <property type="entry name" value="OFUT2-like"/>
</dbReference>
<dbReference type="InterPro" id="IPR019378">
    <property type="entry name" value="GDP-Fuc_O-FucTrfase"/>
</dbReference>
<keyword evidence="9" id="KW-1133">Transmembrane helix</keyword>
<comment type="caution">
    <text evidence="10">The sequence shown here is derived from an EMBL/GenBank/DDBJ whole genome shotgun (WGS) entry which is preliminary data.</text>
</comment>
<dbReference type="EMBL" id="CAJVQA010008861">
    <property type="protein sequence ID" value="CAG8678203.1"/>
    <property type="molecule type" value="Genomic_DNA"/>
</dbReference>
<keyword evidence="6" id="KW-0119">Carbohydrate metabolism</keyword>
<comment type="similarity">
    <text evidence="7">Belongs to the glycosyltransferase 68 family.</text>
</comment>
<dbReference type="PANTHER" id="PTHR13398">
    <property type="entry name" value="GDP-FUCOSE PROTEIN O-FUCOSYLTRANSFERASE 2"/>
    <property type="match status" value="1"/>
</dbReference>
<evidence type="ECO:0000256" key="4">
    <source>
        <dbReference type="ARBA" id="ARBA00022824"/>
    </source>
</evidence>
<dbReference type="Proteomes" id="UP000789759">
    <property type="component" value="Unassembled WGS sequence"/>
</dbReference>
<keyword evidence="5" id="KW-0294">Fucose metabolism</keyword>
<evidence type="ECO:0000256" key="3">
    <source>
        <dbReference type="ARBA" id="ARBA00022679"/>
    </source>
</evidence>
<proteinExistence type="inferred from homology"/>
<dbReference type="Pfam" id="PF10250">
    <property type="entry name" value="O-FucT"/>
    <property type="match status" value="1"/>
</dbReference>
<evidence type="ECO:0000313" key="11">
    <source>
        <dbReference type="Proteomes" id="UP000789759"/>
    </source>
</evidence>
<evidence type="ECO:0000256" key="9">
    <source>
        <dbReference type="SAM" id="Phobius"/>
    </source>
</evidence>
<protein>
    <recommendedName>
        <fullName evidence="8">GDP-fucose protein O-fucosyltransferase 2</fullName>
    </recommendedName>
</protein>
<dbReference type="GO" id="GO:0006004">
    <property type="term" value="P:fucose metabolic process"/>
    <property type="evidence" value="ECO:0007669"/>
    <property type="project" value="UniProtKB-KW"/>
</dbReference>
<comment type="pathway">
    <text evidence="2">Protein modification; protein glycosylation.</text>
</comment>
<evidence type="ECO:0000256" key="8">
    <source>
        <dbReference type="ARBA" id="ARBA00026232"/>
    </source>
</evidence>
<keyword evidence="4" id="KW-0256">Endoplasmic reticulum</keyword>
<dbReference type="Gene3D" id="3.40.50.11350">
    <property type="match status" value="1"/>
</dbReference>
<keyword evidence="9" id="KW-0472">Membrane</keyword>
<dbReference type="GO" id="GO:0046922">
    <property type="term" value="F:peptide-O-fucosyltransferase activity"/>
    <property type="evidence" value="ECO:0007669"/>
    <property type="project" value="InterPro"/>
</dbReference>
<evidence type="ECO:0000256" key="2">
    <source>
        <dbReference type="ARBA" id="ARBA00004922"/>
    </source>
</evidence>
<sequence length="434" mass="51010">MNFTITSLRTTFFIFTLFILFIFTFCSISRHLYIELKDIEEITLEPLDIEINRKYCGANKCKFLFPYVVEEQETQCNRHFISLMQIAQRIDRIIVLPNVGGSSISSLKSFPFDFYYNLDELSKRFPKVKFILQKEFQKWANELYNKPDTIHVSLRNSRSNPKYISQYDIPFIDKLLKKYRIGRFDLKLNNSTIFKRINVGKNGRGSRQNRENNDLKEFLSAELESNAEVMLITQNEIRGPLFERLTPMPYARHIINTTSNLIKKLNPYIAIHWRMERGQIDLMSKCAEGLVTYLRNLTLTTGITNIYLATDYPLAENNNNKSQSRTFHYIYEEHHIAMKILNSSFNLNTWVSTHMLDYLKSYPAKEEQLQIELEGTGIQGIFDKLILIQADYFIGGPKGCCRFDSTYTNHVMETREELFKNNGSIKNIIDRWEL</sequence>
<gene>
    <name evidence="10" type="ORF">CPELLU_LOCUS10636</name>
</gene>
<reference evidence="10" key="1">
    <citation type="submission" date="2021-06" db="EMBL/GenBank/DDBJ databases">
        <authorList>
            <person name="Kallberg Y."/>
            <person name="Tangrot J."/>
            <person name="Rosling A."/>
        </authorList>
    </citation>
    <scope>NUCLEOTIDE SEQUENCE</scope>
    <source>
        <strain evidence="10">FL966</strain>
    </source>
</reference>
<keyword evidence="3" id="KW-0808">Transferase</keyword>
<evidence type="ECO:0000256" key="1">
    <source>
        <dbReference type="ARBA" id="ARBA00004240"/>
    </source>
</evidence>
<dbReference type="OrthoDB" id="2020419at2759"/>
<comment type="subcellular location">
    <subcellularLocation>
        <location evidence="1">Endoplasmic reticulum</location>
    </subcellularLocation>
</comment>
<evidence type="ECO:0000256" key="7">
    <source>
        <dbReference type="ARBA" id="ARBA00025803"/>
    </source>
</evidence>
<accession>A0A9N9EI52</accession>
<dbReference type="AlphaFoldDB" id="A0A9N9EI52"/>
<evidence type="ECO:0000256" key="5">
    <source>
        <dbReference type="ARBA" id="ARBA00023253"/>
    </source>
</evidence>
<dbReference type="PANTHER" id="PTHR13398:SF0">
    <property type="entry name" value="GDP-FUCOSE PROTEIN O-FUCOSYLTRANSFERASE 2"/>
    <property type="match status" value="1"/>
</dbReference>
<evidence type="ECO:0000313" key="10">
    <source>
        <dbReference type="EMBL" id="CAG8678203.1"/>
    </source>
</evidence>
<feature type="transmembrane region" description="Helical" evidence="9">
    <location>
        <begin position="12"/>
        <end position="33"/>
    </location>
</feature>
<name>A0A9N9EI52_9GLOM</name>
<evidence type="ECO:0000256" key="6">
    <source>
        <dbReference type="ARBA" id="ARBA00023277"/>
    </source>
</evidence>